<dbReference type="Pfam" id="PF00583">
    <property type="entry name" value="Acetyltransf_1"/>
    <property type="match status" value="1"/>
</dbReference>
<dbReference type="PROSITE" id="PS51186">
    <property type="entry name" value="GNAT"/>
    <property type="match status" value="1"/>
</dbReference>
<dbReference type="CDD" id="cd04301">
    <property type="entry name" value="NAT_SF"/>
    <property type="match status" value="1"/>
</dbReference>
<gene>
    <name evidence="2" type="ORF">H9Q16_12930</name>
</gene>
<dbReference type="Gene3D" id="3.40.630.30">
    <property type="match status" value="1"/>
</dbReference>
<name>A0A927D8R1_9RHOB</name>
<feature type="domain" description="N-acetyltransferase" evidence="1">
    <location>
        <begin position="106"/>
        <end position="239"/>
    </location>
</feature>
<keyword evidence="3" id="KW-1185">Reference proteome</keyword>
<reference evidence="2" key="1">
    <citation type="submission" date="2020-08" db="EMBL/GenBank/DDBJ databases">
        <title>Sulfitobacter aestuariivivens sp. nov., isolated from a tidal flat.</title>
        <authorList>
            <person name="Park S."/>
            <person name="Yoon J.-H."/>
        </authorList>
    </citation>
    <scope>NUCLEOTIDE SEQUENCE</scope>
    <source>
        <strain evidence="2">TSTF-M16</strain>
    </source>
</reference>
<evidence type="ECO:0000313" key="2">
    <source>
        <dbReference type="EMBL" id="MBD3664831.1"/>
    </source>
</evidence>
<dbReference type="EMBL" id="JACTAG010000002">
    <property type="protein sequence ID" value="MBD3664831.1"/>
    <property type="molecule type" value="Genomic_DNA"/>
</dbReference>
<dbReference type="GO" id="GO:0016747">
    <property type="term" value="F:acyltransferase activity, transferring groups other than amino-acyl groups"/>
    <property type="evidence" value="ECO:0007669"/>
    <property type="project" value="InterPro"/>
</dbReference>
<accession>A0A927D8R1</accession>
<dbReference type="InterPro" id="IPR000182">
    <property type="entry name" value="GNAT_dom"/>
</dbReference>
<dbReference type="InterPro" id="IPR016181">
    <property type="entry name" value="Acyl_CoA_acyltransferase"/>
</dbReference>
<dbReference type="Proteomes" id="UP000635142">
    <property type="component" value="Unassembled WGS sequence"/>
</dbReference>
<dbReference type="SUPFAM" id="SSF55729">
    <property type="entry name" value="Acyl-CoA N-acyltransferases (Nat)"/>
    <property type="match status" value="1"/>
</dbReference>
<organism evidence="2 3">
    <name type="scientific">Sulfitobacter aestuariivivens</name>
    <dbReference type="NCBI Taxonomy" id="2766981"/>
    <lineage>
        <taxon>Bacteria</taxon>
        <taxon>Pseudomonadati</taxon>
        <taxon>Pseudomonadota</taxon>
        <taxon>Alphaproteobacteria</taxon>
        <taxon>Rhodobacterales</taxon>
        <taxon>Roseobacteraceae</taxon>
        <taxon>Sulfitobacter</taxon>
    </lineage>
</organism>
<protein>
    <submittedName>
        <fullName evidence="2">GNAT family N-acetyltransferase</fullName>
    </submittedName>
</protein>
<sequence>MKPTASELFEICDATWPAARQWDDGPWTFREGKGGGKRVSAATSARSTAVDTIDVAEAGMTAMGQTPLFMIRAGDETLDKALAQRGYGIVDPVTLYTLPIAQLTDVPIPRVTAFTIWEPLAIMAEIWAKGGIGPARLDVMARAKTKTGILARWNEKPAGAAFAAVHNGVCMVHAVEVLSHQRRQGVAVWMMRRAAFWAQAHGADYISVLCVERNIAANALYQALGFTPAGQYHYRQCAQ</sequence>
<evidence type="ECO:0000259" key="1">
    <source>
        <dbReference type="PROSITE" id="PS51186"/>
    </source>
</evidence>
<evidence type="ECO:0000313" key="3">
    <source>
        <dbReference type="Proteomes" id="UP000635142"/>
    </source>
</evidence>
<dbReference type="AlphaFoldDB" id="A0A927D8R1"/>
<proteinExistence type="predicted"/>
<dbReference type="RefSeq" id="WP_191075842.1">
    <property type="nucleotide sequence ID" value="NZ_JACTAG010000002.1"/>
</dbReference>
<comment type="caution">
    <text evidence="2">The sequence shown here is derived from an EMBL/GenBank/DDBJ whole genome shotgun (WGS) entry which is preliminary data.</text>
</comment>